<protein>
    <recommendedName>
        <fullName evidence="4">Transmembrane protein</fullName>
    </recommendedName>
</protein>
<feature type="transmembrane region" description="Helical" evidence="1">
    <location>
        <begin position="54"/>
        <end position="79"/>
    </location>
</feature>
<keyword evidence="1" id="KW-1133">Transmembrane helix</keyword>
<feature type="transmembrane region" description="Helical" evidence="1">
    <location>
        <begin position="16"/>
        <end position="34"/>
    </location>
</feature>
<organism evidence="2 3">
    <name type="scientific">Corchorus olitorius</name>
    <dbReference type="NCBI Taxonomy" id="93759"/>
    <lineage>
        <taxon>Eukaryota</taxon>
        <taxon>Viridiplantae</taxon>
        <taxon>Streptophyta</taxon>
        <taxon>Embryophyta</taxon>
        <taxon>Tracheophyta</taxon>
        <taxon>Spermatophyta</taxon>
        <taxon>Magnoliopsida</taxon>
        <taxon>eudicotyledons</taxon>
        <taxon>Gunneridae</taxon>
        <taxon>Pentapetalae</taxon>
        <taxon>rosids</taxon>
        <taxon>malvids</taxon>
        <taxon>Malvales</taxon>
        <taxon>Malvaceae</taxon>
        <taxon>Grewioideae</taxon>
        <taxon>Apeibeae</taxon>
        <taxon>Corchorus</taxon>
    </lineage>
</organism>
<keyword evidence="1" id="KW-0472">Membrane</keyword>
<dbReference type="EMBL" id="AWUE01018424">
    <property type="protein sequence ID" value="OMO80522.1"/>
    <property type="molecule type" value="Genomic_DNA"/>
</dbReference>
<keyword evidence="3" id="KW-1185">Reference proteome</keyword>
<dbReference type="AlphaFoldDB" id="A0A1R3ID45"/>
<feature type="transmembrane region" description="Helical" evidence="1">
    <location>
        <begin position="91"/>
        <end position="114"/>
    </location>
</feature>
<evidence type="ECO:0000313" key="2">
    <source>
        <dbReference type="EMBL" id="OMO80522.1"/>
    </source>
</evidence>
<sequence length="226" mass="25219">MVCPAIPFKKGDIKDLIPLVFSFLGMSACFGVFLEEMTCVRHRENNEYSFIPLTFLLILLGVSLYVSMLSSVVLVIYICKSRPAKLKYTRGSVWFSVLASGFFFSITVICWWQLKYGLEKLVKDESNKPHYPHILPYSWGMMTSLALLAVIAIECWCQLNFELEKAITSGSTISMLSGMGYSIPYCLGVTSCLILACILIAEKLVANEDSSMVEDEDGLAAQDLEV</sequence>
<keyword evidence="1" id="KW-0812">Transmembrane</keyword>
<proteinExistence type="predicted"/>
<gene>
    <name evidence="2" type="ORF">COLO4_24056</name>
</gene>
<evidence type="ECO:0000313" key="3">
    <source>
        <dbReference type="Proteomes" id="UP000187203"/>
    </source>
</evidence>
<comment type="caution">
    <text evidence="2">The sequence shown here is derived from an EMBL/GenBank/DDBJ whole genome shotgun (WGS) entry which is preliminary data.</text>
</comment>
<dbReference type="Proteomes" id="UP000187203">
    <property type="component" value="Unassembled WGS sequence"/>
</dbReference>
<accession>A0A1R3ID45</accession>
<feature type="transmembrane region" description="Helical" evidence="1">
    <location>
        <begin position="134"/>
        <end position="157"/>
    </location>
</feature>
<reference evidence="3" key="1">
    <citation type="submission" date="2013-09" db="EMBL/GenBank/DDBJ databases">
        <title>Corchorus olitorius genome sequencing.</title>
        <authorList>
            <person name="Alam M."/>
            <person name="Haque M.S."/>
            <person name="Islam M.S."/>
            <person name="Emdad E.M."/>
            <person name="Islam M.M."/>
            <person name="Ahmed B."/>
            <person name="Halim A."/>
            <person name="Hossen Q.M.M."/>
            <person name="Hossain M.Z."/>
            <person name="Ahmed R."/>
            <person name="Khan M.M."/>
            <person name="Islam R."/>
            <person name="Rashid M.M."/>
            <person name="Khan S.A."/>
            <person name="Rahman M.S."/>
            <person name="Alam M."/>
            <person name="Yahiya A.S."/>
            <person name="Khan M.S."/>
            <person name="Azam M.S."/>
            <person name="Haque T."/>
            <person name="Lashkar M.Z.H."/>
            <person name="Akhand A.I."/>
            <person name="Morshed G."/>
            <person name="Roy S."/>
            <person name="Uddin K.S."/>
            <person name="Rabeya T."/>
            <person name="Hossain A.S."/>
            <person name="Chowdhury A."/>
            <person name="Snigdha A.R."/>
            <person name="Mortoza M.S."/>
            <person name="Matin S.A."/>
            <person name="Hoque S.M.E."/>
            <person name="Islam M.K."/>
            <person name="Roy D.K."/>
            <person name="Haider R."/>
            <person name="Moosa M.M."/>
            <person name="Elias S.M."/>
            <person name="Hasan A.M."/>
            <person name="Jahan S."/>
            <person name="Shafiuddin M."/>
            <person name="Mahmood N."/>
            <person name="Shommy N.S."/>
        </authorList>
    </citation>
    <scope>NUCLEOTIDE SEQUENCE [LARGE SCALE GENOMIC DNA]</scope>
    <source>
        <strain evidence="3">cv. O-4</strain>
    </source>
</reference>
<feature type="transmembrane region" description="Helical" evidence="1">
    <location>
        <begin position="178"/>
        <end position="201"/>
    </location>
</feature>
<evidence type="ECO:0008006" key="4">
    <source>
        <dbReference type="Google" id="ProtNLM"/>
    </source>
</evidence>
<evidence type="ECO:0000256" key="1">
    <source>
        <dbReference type="SAM" id="Phobius"/>
    </source>
</evidence>
<name>A0A1R3ID45_9ROSI</name>